<proteinExistence type="predicted"/>
<dbReference type="SUPFAM" id="SSF52091">
    <property type="entry name" value="SpoIIaa-like"/>
    <property type="match status" value="1"/>
</dbReference>
<gene>
    <name evidence="2" type="ORF">HCJ92_14530</name>
</gene>
<dbReference type="CDD" id="cd07043">
    <property type="entry name" value="STAS_anti-anti-sigma_factors"/>
    <property type="match status" value="1"/>
</dbReference>
<accession>A0ABX1AK33</accession>
<reference evidence="2 3" key="1">
    <citation type="submission" date="2020-03" db="EMBL/GenBank/DDBJ databases">
        <title>Draft genome of Streptomyces sp. ventii, isolated from the Axial Seamount in the Pacific Ocean, and resequencing of the two type strains Streptomyces lonarensis strain NCL 716 and Streptomyces bohaiensis strain 11A07.</title>
        <authorList>
            <person name="Loughran R.M."/>
            <person name="Pfannmuller K.M."/>
            <person name="Wasson B.J."/>
            <person name="Deadmond M.C."/>
            <person name="Paddock B.E."/>
            <person name="Koyack M.J."/>
            <person name="Gallegos D.A."/>
            <person name="Mitchell E.A."/>
            <person name="Ushijima B."/>
            <person name="Saw J.H."/>
            <person name="Mcphail K.L."/>
            <person name="Videau P."/>
        </authorList>
    </citation>
    <scope>NUCLEOTIDE SEQUENCE [LARGE SCALE GENOMIC DNA]</scope>
    <source>
        <strain evidence="3">5675061</strain>
    </source>
</reference>
<organism evidence="2 3">
    <name type="scientific">Streptomyces spiramenti</name>
    <dbReference type="NCBI Taxonomy" id="2720606"/>
    <lineage>
        <taxon>Bacteria</taxon>
        <taxon>Bacillati</taxon>
        <taxon>Actinomycetota</taxon>
        <taxon>Actinomycetes</taxon>
        <taxon>Kitasatosporales</taxon>
        <taxon>Streptomycetaceae</taxon>
        <taxon>Streptomyces</taxon>
    </lineage>
</organism>
<dbReference type="InterPro" id="IPR058548">
    <property type="entry name" value="MlaB-like_STAS"/>
</dbReference>
<dbReference type="PROSITE" id="PS50801">
    <property type="entry name" value="STAS"/>
    <property type="match status" value="1"/>
</dbReference>
<sequence length="133" mass="15029">MTTLPHPYFKLTTERVEPHRLRLRLFGDLDHESSDELVEALERRLEEDGEEVREVHLDFRELGAVDSMGLSAILMAHRLCEAAHVHLHLDSRPPHLDRMLTVTGTLDYLTDPCADHAPVALGDPEPPPGDRAE</sequence>
<evidence type="ECO:0000313" key="2">
    <source>
        <dbReference type="EMBL" id="NJP67484.1"/>
    </source>
</evidence>
<dbReference type="RefSeq" id="WP_167934008.1">
    <property type="nucleotide sequence ID" value="NZ_JAAVJB010000114.1"/>
</dbReference>
<evidence type="ECO:0000313" key="3">
    <source>
        <dbReference type="Proteomes" id="UP000746503"/>
    </source>
</evidence>
<dbReference type="InterPro" id="IPR002645">
    <property type="entry name" value="STAS_dom"/>
</dbReference>
<dbReference type="InterPro" id="IPR036513">
    <property type="entry name" value="STAS_dom_sf"/>
</dbReference>
<keyword evidence="3" id="KW-1185">Reference proteome</keyword>
<evidence type="ECO:0000259" key="1">
    <source>
        <dbReference type="PROSITE" id="PS50801"/>
    </source>
</evidence>
<protein>
    <submittedName>
        <fullName evidence="2">STAS domain-containing protein</fullName>
    </submittedName>
</protein>
<feature type="domain" description="STAS" evidence="1">
    <location>
        <begin position="23"/>
        <end position="109"/>
    </location>
</feature>
<dbReference type="EMBL" id="JAAVJB010000114">
    <property type="protein sequence ID" value="NJP67484.1"/>
    <property type="molecule type" value="Genomic_DNA"/>
</dbReference>
<dbReference type="Pfam" id="PF13466">
    <property type="entry name" value="STAS_2"/>
    <property type="match status" value="1"/>
</dbReference>
<dbReference type="Gene3D" id="3.30.750.24">
    <property type="entry name" value="STAS domain"/>
    <property type="match status" value="1"/>
</dbReference>
<name>A0ABX1AK33_9ACTN</name>
<dbReference type="Proteomes" id="UP000746503">
    <property type="component" value="Unassembled WGS sequence"/>
</dbReference>
<comment type="caution">
    <text evidence="2">The sequence shown here is derived from an EMBL/GenBank/DDBJ whole genome shotgun (WGS) entry which is preliminary data.</text>
</comment>